<dbReference type="Proteomes" id="UP000326289">
    <property type="component" value="Unassembled WGS sequence"/>
</dbReference>
<dbReference type="InterPro" id="IPR001138">
    <property type="entry name" value="Zn2Cys6_DnaBD"/>
</dbReference>
<dbReference type="GO" id="GO:0008270">
    <property type="term" value="F:zinc ion binding"/>
    <property type="evidence" value="ECO:0007669"/>
    <property type="project" value="InterPro"/>
</dbReference>
<evidence type="ECO:0000256" key="4">
    <source>
        <dbReference type="ARBA" id="ARBA00023242"/>
    </source>
</evidence>
<evidence type="ECO:0000256" key="1">
    <source>
        <dbReference type="ARBA" id="ARBA00023015"/>
    </source>
</evidence>
<dbReference type="SUPFAM" id="SSF57701">
    <property type="entry name" value="Zn2/Cys6 DNA-binding domain"/>
    <property type="match status" value="1"/>
</dbReference>
<evidence type="ECO:0000256" key="3">
    <source>
        <dbReference type="ARBA" id="ARBA00023163"/>
    </source>
</evidence>
<keyword evidence="4" id="KW-0539">Nucleus</keyword>
<protein>
    <recommendedName>
        <fullName evidence="6">Zn(2)-C6 fungal-type domain-containing protein</fullName>
    </recommendedName>
</protein>
<dbReference type="SMART" id="SM00066">
    <property type="entry name" value="GAL4"/>
    <property type="match status" value="1"/>
</dbReference>
<dbReference type="InterPro" id="IPR036864">
    <property type="entry name" value="Zn2-C6_fun-type_DNA-bd_sf"/>
</dbReference>
<evidence type="ECO:0000256" key="5">
    <source>
        <dbReference type="SAM" id="MobiDB-lite"/>
    </source>
</evidence>
<keyword evidence="1" id="KW-0805">Transcription regulation</keyword>
<name>A0A5N6IYR6_9EURO</name>
<keyword evidence="2" id="KW-0238">DNA-binding</keyword>
<dbReference type="GO" id="GO:0003677">
    <property type="term" value="F:DNA binding"/>
    <property type="evidence" value="ECO:0007669"/>
    <property type="project" value="UniProtKB-KW"/>
</dbReference>
<dbReference type="Pfam" id="PF00172">
    <property type="entry name" value="Zn_clus"/>
    <property type="match status" value="1"/>
</dbReference>
<dbReference type="AlphaFoldDB" id="A0A5N6IYR6"/>
<dbReference type="InterPro" id="IPR053157">
    <property type="entry name" value="Sterol_Uptake_Regulator"/>
</dbReference>
<reference evidence="7 8" key="1">
    <citation type="submission" date="2019-04" db="EMBL/GenBank/DDBJ databases">
        <title>Fungal friends and foes A comparative genomics study of 23 Aspergillus species from section Flavi.</title>
        <authorList>
            <consortium name="DOE Joint Genome Institute"/>
            <person name="Kjaerbolling I."/>
            <person name="Vesth T.C."/>
            <person name="Frisvad J.C."/>
            <person name="Nybo J.L."/>
            <person name="Theobald S."/>
            <person name="Kildgaard S."/>
            <person name="Petersen T.I."/>
            <person name="Kuo A."/>
            <person name="Sato A."/>
            <person name="Lyhne E.K."/>
            <person name="Kogle M.E."/>
            <person name="Wiebenga A."/>
            <person name="Kun R.S."/>
            <person name="Lubbers R.J."/>
            <person name="Makela M.R."/>
            <person name="Barry K."/>
            <person name="Chovatia M."/>
            <person name="Clum A."/>
            <person name="Daum C."/>
            <person name="Haridas S."/>
            <person name="He G."/>
            <person name="LaButti K."/>
            <person name="Lipzen A."/>
            <person name="Mondo S."/>
            <person name="Pangilinan J."/>
            <person name="Riley R."/>
            <person name="Salamov A."/>
            <person name="Simmons B.A."/>
            <person name="Magnuson J.K."/>
            <person name="Henrissat B."/>
            <person name="Mortensen U.H."/>
            <person name="Larsen T.O."/>
            <person name="De vries R.P."/>
            <person name="Grigoriev I.V."/>
            <person name="Machida M."/>
            <person name="Baker S.E."/>
            <person name="Andersen M.R."/>
        </authorList>
    </citation>
    <scope>NUCLEOTIDE SEQUENCE [LARGE SCALE GENOMIC DNA]</scope>
    <source>
        <strain evidence="7 8">CBS 117635</strain>
    </source>
</reference>
<keyword evidence="8" id="KW-1185">Reference proteome</keyword>
<dbReference type="PANTHER" id="PTHR47784:SF9">
    <property type="entry name" value="ZN(II)2CYS6 TRANSCRIPTION FACTOR (EUROFUNG)"/>
    <property type="match status" value="1"/>
</dbReference>
<feature type="region of interest" description="Disordered" evidence="5">
    <location>
        <begin position="1"/>
        <end position="26"/>
    </location>
</feature>
<feature type="domain" description="Zn(2)-C6 fungal-type" evidence="6">
    <location>
        <begin position="45"/>
        <end position="75"/>
    </location>
</feature>
<evidence type="ECO:0000256" key="2">
    <source>
        <dbReference type="ARBA" id="ARBA00023125"/>
    </source>
</evidence>
<dbReference type="PROSITE" id="PS50048">
    <property type="entry name" value="ZN2_CY6_FUNGAL_2"/>
    <property type="match status" value="1"/>
</dbReference>
<gene>
    <name evidence="7" type="ORF">BDV30DRAFT_241446</name>
</gene>
<dbReference type="PANTHER" id="PTHR47784">
    <property type="entry name" value="STEROL UPTAKE CONTROL PROTEIN 2"/>
    <property type="match status" value="1"/>
</dbReference>
<evidence type="ECO:0000313" key="7">
    <source>
        <dbReference type="EMBL" id="KAB8270453.1"/>
    </source>
</evidence>
<organism evidence="7 8">
    <name type="scientific">Aspergillus minisclerotigenes</name>
    <dbReference type="NCBI Taxonomy" id="656917"/>
    <lineage>
        <taxon>Eukaryota</taxon>
        <taxon>Fungi</taxon>
        <taxon>Dikarya</taxon>
        <taxon>Ascomycota</taxon>
        <taxon>Pezizomycotina</taxon>
        <taxon>Eurotiomycetes</taxon>
        <taxon>Eurotiomycetidae</taxon>
        <taxon>Eurotiales</taxon>
        <taxon>Aspergillaceae</taxon>
        <taxon>Aspergillus</taxon>
        <taxon>Aspergillus subgen. Circumdati</taxon>
    </lineage>
</organism>
<evidence type="ECO:0000313" key="8">
    <source>
        <dbReference type="Proteomes" id="UP000326289"/>
    </source>
</evidence>
<proteinExistence type="predicted"/>
<dbReference type="GO" id="GO:0001228">
    <property type="term" value="F:DNA-binding transcription activator activity, RNA polymerase II-specific"/>
    <property type="evidence" value="ECO:0007669"/>
    <property type="project" value="TreeGrafter"/>
</dbReference>
<dbReference type="PROSITE" id="PS00463">
    <property type="entry name" value="ZN2_CY6_FUNGAL_1"/>
    <property type="match status" value="1"/>
</dbReference>
<dbReference type="Gene3D" id="4.10.240.10">
    <property type="entry name" value="Zn(2)-C6 fungal-type DNA-binding domain"/>
    <property type="match status" value="1"/>
</dbReference>
<dbReference type="EMBL" id="ML732830">
    <property type="protein sequence ID" value="KAB8270453.1"/>
    <property type="molecule type" value="Genomic_DNA"/>
</dbReference>
<accession>A0A5N6IYR6</accession>
<feature type="compositionally biased region" description="Polar residues" evidence="5">
    <location>
        <begin position="1"/>
        <end position="15"/>
    </location>
</feature>
<sequence>MSRPRSQPQQRTEVSQAMAVKSGKQKEVAIPRLRLRKAHRKSRKGCRNCKLRRVKCDEAQPSCQRCTAYGVLCNYGSDAPDLQMAREMEDPAVISADTTTTLELTREDKDYLISFEKSGTLVTIATVRHKEVLQLACLNPYLMHVVLAISAMHNRHRGTPTPRGPSSFESYHVSQCAALLSRKLSQPLRAEDRDPLWMTSTLLGIISTSCISSLIPEEAWPLKSSDTSDLEWLRMAEGKMAVWRLADPLRPNSLFRDMAEEYTQMYDGPLCIGTDRVPPALARLCCITPSSSPDTNPYFTAVHTVAPLLHRSPGQLSRANILSFTSRMERPFKSLLHARDPVALLLLSLWYVKAGDVVWWLRLRARVECQSICMYLRRYHADRWDILDLLPCGSEQSAGVHDLYISFQPSSLCFLSSMSTPL</sequence>
<dbReference type="CDD" id="cd00067">
    <property type="entry name" value="GAL4"/>
    <property type="match status" value="1"/>
</dbReference>
<evidence type="ECO:0000259" key="6">
    <source>
        <dbReference type="PROSITE" id="PS50048"/>
    </source>
</evidence>
<keyword evidence="3" id="KW-0804">Transcription</keyword>